<evidence type="ECO:0000313" key="3">
    <source>
        <dbReference type="EMBL" id="TDY52515.1"/>
    </source>
</evidence>
<organism evidence="3 4">
    <name type="scientific">Aminivibrio pyruvatiphilus</name>
    <dbReference type="NCBI Taxonomy" id="1005740"/>
    <lineage>
        <taxon>Bacteria</taxon>
        <taxon>Thermotogati</taxon>
        <taxon>Synergistota</taxon>
        <taxon>Synergistia</taxon>
        <taxon>Synergistales</taxon>
        <taxon>Aminobacteriaceae</taxon>
        <taxon>Aminivibrio</taxon>
    </lineage>
</organism>
<dbReference type="InterPro" id="IPR028976">
    <property type="entry name" value="CheC-like_sf"/>
</dbReference>
<evidence type="ECO:0000313" key="4">
    <source>
        <dbReference type="Proteomes" id="UP000295066"/>
    </source>
</evidence>
<evidence type="ECO:0000259" key="2">
    <source>
        <dbReference type="Pfam" id="PF13690"/>
    </source>
</evidence>
<dbReference type="EMBL" id="SORI01000037">
    <property type="protein sequence ID" value="TDY52515.1"/>
    <property type="molecule type" value="Genomic_DNA"/>
</dbReference>
<evidence type="ECO:0000256" key="1">
    <source>
        <dbReference type="ARBA" id="ARBA00022500"/>
    </source>
</evidence>
<keyword evidence="4" id="KW-1185">Reference proteome</keyword>
<feature type="domain" description="Chemotaxis phosphatase CheX-like" evidence="2">
    <location>
        <begin position="48"/>
        <end position="139"/>
    </location>
</feature>
<dbReference type="Gene3D" id="3.40.1550.10">
    <property type="entry name" value="CheC-like"/>
    <property type="match status" value="1"/>
</dbReference>
<sequence>MRMGTEKLAVLVNTFGSSLMTVSKEMGVEVSLVKSEIAQGVNVSGSCVAALVGVVGGGVQGTAVIMLDRDGFNATVSAMSGGMITPDTDDAVSMSVIGELANMVSGRALVQAALEGTEVTPPQLISGAGIKTIPSQSPGVRSFTLPFRLPAGGTLFLVLSFHV</sequence>
<dbReference type="AlphaFoldDB" id="A0A4R8M0A6"/>
<keyword evidence="1" id="KW-0145">Chemotaxis</keyword>
<gene>
    <name evidence="3" type="ORF">C8D99_1375</name>
</gene>
<accession>A0A4R8M0A6</accession>
<dbReference type="Proteomes" id="UP000295066">
    <property type="component" value="Unassembled WGS sequence"/>
</dbReference>
<proteinExistence type="predicted"/>
<comment type="caution">
    <text evidence="3">The sequence shown here is derived from an EMBL/GenBank/DDBJ whole genome shotgun (WGS) entry which is preliminary data.</text>
</comment>
<dbReference type="SUPFAM" id="SSF103039">
    <property type="entry name" value="CheC-like"/>
    <property type="match status" value="1"/>
</dbReference>
<dbReference type="RefSeq" id="WP_243833965.1">
    <property type="nucleotide sequence ID" value="NZ_SORI01000037.1"/>
</dbReference>
<protein>
    <submittedName>
        <fullName evidence="3">Chemotaxis protein CheX</fullName>
    </submittedName>
</protein>
<dbReference type="Pfam" id="PF13690">
    <property type="entry name" value="CheX"/>
    <property type="match status" value="1"/>
</dbReference>
<dbReference type="GO" id="GO:0006935">
    <property type="term" value="P:chemotaxis"/>
    <property type="evidence" value="ECO:0007669"/>
    <property type="project" value="UniProtKB-KW"/>
</dbReference>
<dbReference type="InterPro" id="IPR028051">
    <property type="entry name" value="CheX-like_dom"/>
</dbReference>
<name>A0A4R8M0A6_9BACT</name>
<reference evidence="3 4" key="1">
    <citation type="submission" date="2019-03" db="EMBL/GenBank/DDBJ databases">
        <title>Genomic Encyclopedia of Type Strains, Phase IV (KMG-IV): sequencing the most valuable type-strain genomes for metagenomic binning, comparative biology and taxonomic classification.</title>
        <authorList>
            <person name="Goeker M."/>
        </authorList>
    </citation>
    <scope>NUCLEOTIDE SEQUENCE [LARGE SCALE GENOMIC DNA]</scope>
    <source>
        <strain evidence="3 4">DSM 25964</strain>
    </source>
</reference>